<dbReference type="RefSeq" id="WP_220227497.1">
    <property type="nucleotide sequence ID" value="NZ_JAICBX010000001.1"/>
</dbReference>
<feature type="region of interest" description="Disordered" evidence="1">
    <location>
        <begin position="25"/>
        <end position="111"/>
    </location>
</feature>
<evidence type="ECO:0008006" key="5">
    <source>
        <dbReference type="Google" id="ProtNLM"/>
    </source>
</evidence>
<feature type="signal peptide" evidence="2">
    <location>
        <begin position="1"/>
        <end position="23"/>
    </location>
</feature>
<name>A0AAE2ZLU8_9HYPH</name>
<protein>
    <recommendedName>
        <fullName evidence="5">G5 domain-containing protein</fullName>
    </recommendedName>
</protein>
<keyword evidence="2" id="KW-0732">Signal</keyword>
<keyword evidence="4" id="KW-1185">Reference proteome</keyword>
<evidence type="ECO:0000313" key="3">
    <source>
        <dbReference type="EMBL" id="MBW8636850.1"/>
    </source>
</evidence>
<feature type="compositionally biased region" description="Low complexity" evidence="1">
    <location>
        <begin position="74"/>
        <end position="86"/>
    </location>
</feature>
<evidence type="ECO:0000256" key="1">
    <source>
        <dbReference type="SAM" id="MobiDB-lite"/>
    </source>
</evidence>
<evidence type="ECO:0000256" key="2">
    <source>
        <dbReference type="SAM" id="SignalP"/>
    </source>
</evidence>
<comment type="caution">
    <text evidence="3">The sequence shown here is derived from an EMBL/GenBank/DDBJ whole genome shotgun (WGS) entry which is preliminary data.</text>
</comment>
<dbReference type="AlphaFoldDB" id="A0AAE2ZLU8"/>
<proteinExistence type="predicted"/>
<evidence type="ECO:0000313" key="4">
    <source>
        <dbReference type="Proteomes" id="UP001196509"/>
    </source>
</evidence>
<feature type="compositionally biased region" description="Polar residues" evidence="1">
    <location>
        <begin position="25"/>
        <end position="56"/>
    </location>
</feature>
<accession>A0AAE2ZLU8</accession>
<gene>
    <name evidence="3" type="ORF">K1W69_06595</name>
</gene>
<dbReference type="EMBL" id="JAICBX010000001">
    <property type="protein sequence ID" value="MBW8636850.1"/>
    <property type="molecule type" value="Genomic_DNA"/>
</dbReference>
<feature type="chain" id="PRO_5042078330" description="G5 domain-containing protein" evidence="2">
    <location>
        <begin position="24"/>
        <end position="419"/>
    </location>
</feature>
<reference evidence="3" key="1">
    <citation type="submission" date="2021-08" db="EMBL/GenBank/DDBJ databases">
        <title>Hoeflea bacterium WL0058 sp. nov., isolated from the sediment.</title>
        <authorList>
            <person name="Wang L."/>
            <person name="Zhang D."/>
        </authorList>
    </citation>
    <scope>NUCLEOTIDE SEQUENCE</scope>
    <source>
        <strain evidence="3">WL0058</strain>
    </source>
</reference>
<sequence length="419" mass="44482">MAHGSKYLLTTALLLAGSAVLHGCSSHNSATTAQSAPPVRTTPSQVASAETPATQDEGSKATLAAGAEPEVETETQSTTTTVAGSDTVEESVNPSKMAATEMAAEKSPEEPASEEIVEAVRVTETPGKTDSTVEIVETPEAIVERVEETITTEEDIDTVIADTGTGVVAETEEIRERTDTVVKTTVVDKRTGRVTKQISAQEKEEVQSRRETIIAPAPSARVYMKPEAGPDDRFAAYGLVAFPLDTARRNPERLAQFCAAYVESGKHEPVQGLPASAPRMATVWPVSASVDTDALSRLNDVEKCETAVLNYGAATADQAIYEAELTGIEIDGRGPFLLAWSPASAKGSANALVLIANLSNIDAPEAALAAMRRWQTDVEFNPPLWAEAGWNLPLVREIMDEWSAVYGPQSLMLLGPFGG</sequence>
<dbReference type="Proteomes" id="UP001196509">
    <property type="component" value="Unassembled WGS sequence"/>
</dbReference>
<organism evidence="3 4">
    <name type="scientific">Flavimaribacter sediminis</name>
    <dbReference type="NCBI Taxonomy" id="2865987"/>
    <lineage>
        <taxon>Bacteria</taxon>
        <taxon>Pseudomonadati</taxon>
        <taxon>Pseudomonadota</taxon>
        <taxon>Alphaproteobacteria</taxon>
        <taxon>Hyphomicrobiales</taxon>
        <taxon>Rhizobiaceae</taxon>
        <taxon>Flavimaribacter</taxon>
    </lineage>
</organism>